<dbReference type="Gene3D" id="1.25.10.10">
    <property type="entry name" value="Leucine-rich Repeat Variant"/>
    <property type="match status" value="1"/>
</dbReference>
<dbReference type="Pfam" id="PF25567">
    <property type="entry name" value="TPR_SYO1"/>
    <property type="match status" value="1"/>
</dbReference>
<dbReference type="EMBL" id="GL376560">
    <property type="status" value="NOT_ANNOTATED_CDS"/>
    <property type="molecule type" value="Genomic_DNA"/>
</dbReference>
<dbReference type="Proteomes" id="UP000019132">
    <property type="component" value="Unassembled WGS sequence"/>
</dbReference>
<protein>
    <recommendedName>
        <fullName evidence="3">SYO1-like TPR repeats domain-containing protein</fullName>
    </recommendedName>
</protein>
<organism evidence="4 5">
    <name type="scientific">Globisporangium ultimum (strain ATCC 200006 / CBS 805.95 / DAOM BR144)</name>
    <name type="common">Pythium ultimum</name>
    <dbReference type="NCBI Taxonomy" id="431595"/>
    <lineage>
        <taxon>Eukaryota</taxon>
        <taxon>Sar</taxon>
        <taxon>Stramenopiles</taxon>
        <taxon>Oomycota</taxon>
        <taxon>Peronosporomycetes</taxon>
        <taxon>Pythiales</taxon>
        <taxon>Pythiaceae</taxon>
        <taxon>Globisporangium</taxon>
    </lineage>
</organism>
<comment type="similarity">
    <text evidence="1">Belongs to the nuclear import and ribosome assembly adapter family.</text>
</comment>
<dbReference type="GO" id="GO:0042273">
    <property type="term" value="P:ribosomal large subunit biogenesis"/>
    <property type="evidence" value="ECO:0007669"/>
    <property type="project" value="TreeGrafter"/>
</dbReference>
<evidence type="ECO:0000259" key="3">
    <source>
        <dbReference type="Pfam" id="PF25567"/>
    </source>
</evidence>
<proteinExistence type="inferred from homology"/>
<dbReference type="GO" id="GO:0051082">
    <property type="term" value="F:unfolded protein binding"/>
    <property type="evidence" value="ECO:0007669"/>
    <property type="project" value="TreeGrafter"/>
</dbReference>
<dbReference type="PANTHER" id="PTHR13347">
    <property type="entry name" value="HEAT REPEAT-CONTAINING PROTEIN 3"/>
    <property type="match status" value="1"/>
</dbReference>
<dbReference type="GO" id="GO:0006606">
    <property type="term" value="P:protein import into nucleus"/>
    <property type="evidence" value="ECO:0007669"/>
    <property type="project" value="TreeGrafter"/>
</dbReference>
<keyword evidence="5" id="KW-1185">Reference proteome</keyword>
<dbReference type="InterPro" id="IPR057990">
    <property type="entry name" value="TPR_SYO1"/>
</dbReference>
<evidence type="ECO:0000256" key="1">
    <source>
        <dbReference type="ARBA" id="ARBA00049983"/>
    </source>
</evidence>
<reference evidence="5" key="1">
    <citation type="journal article" date="2010" name="Genome Biol.">
        <title>Genome sequence of the necrotrophic plant pathogen Pythium ultimum reveals original pathogenicity mechanisms and effector repertoire.</title>
        <authorList>
            <person name="Levesque C.A."/>
            <person name="Brouwer H."/>
            <person name="Cano L."/>
            <person name="Hamilton J.P."/>
            <person name="Holt C."/>
            <person name="Huitema E."/>
            <person name="Raffaele S."/>
            <person name="Robideau G.P."/>
            <person name="Thines M."/>
            <person name="Win J."/>
            <person name="Zerillo M.M."/>
            <person name="Beakes G.W."/>
            <person name="Boore J.L."/>
            <person name="Busam D."/>
            <person name="Dumas B."/>
            <person name="Ferriera S."/>
            <person name="Fuerstenberg S.I."/>
            <person name="Gachon C.M."/>
            <person name="Gaulin E."/>
            <person name="Govers F."/>
            <person name="Grenville-Briggs L."/>
            <person name="Horner N."/>
            <person name="Hostetler J."/>
            <person name="Jiang R.H."/>
            <person name="Johnson J."/>
            <person name="Krajaejun T."/>
            <person name="Lin H."/>
            <person name="Meijer H.J."/>
            <person name="Moore B."/>
            <person name="Morris P."/>
            <person name="Phuntmart V."/>
            <person name="Puiu D."/>
            <person name="Shetty J."/>
            <person name="Stajich J.E."/>
            <person name="Tripathy S."/>
            <person name="Wawra S."/>
            <person name="van West P."/>
            <person name="Whitty B.R."/>
            <person name="Coutinho P.M."/>
            <person name="Henrissat B."/>
            <person name="Martin F."/>
            <person name="Thomas P.D."/>
            <person name="Tyler B.M."/>
            <person name="De Vries R.P."/>
            <person name="Kamoun S."/>
            <person name="Yandell M."/>
            <person name="Tisserat N."/>
            <person name="Buell C.R."/>
        </authorList>
    </citation>
    <scope>NUCLEOTIDE SEQUENCE</scope>
    <source>
        <strain evidence="5">DAOM:BR144</strain>
    </source>
</reference>
<dbReference type="SUPFAM" id="SSF48371">
    <property type="entry name" value="ARM repeat"/>
    <property type="match status" value="1"/>
</dbReference>
<dbReference type="HOGENOM" id="CLU_398826_0_0_1"/>
<feature type="compositionally biased region" description="Basic residues" evidence="2">
    <location>
        <begin position="1"/>
        <end position="15"/>
    </location>
</feature>
<reference evidence="4" key="3">
    <citation type="submission" date="2015-02" db="UniProtKB">
        <authorList>
            <consortium name="EnsemblProtists"/>
        </authorList>
    </citation>
    <scope>IDENTIFICATION</scope>
    <source>
        <strain evidence="4">DAOM BR144</strain>
    </source>
</reference>
<sequence>MGKAKKIRSTSHKKQVPPTGGLSQAELEADQDMDMATMQPDEAEMFRGLVDLQGSIREATCVALATMFGDVSDEAQEKKLREKLQKMIDAGLLKKLIPRMVDPLKMVRLHALGALRNISVTGGIEISELMTSQNVITPLVKIITEHATAETFEKNDLHAMQVLEQSIALLSNLCESCQAAINELTQGNLLDPIMLIADKGKSQASLHLETLKLLLLITESNPRLNEVFGASAAYQTIIGEIIQSEQLLLLVKLHAVGIAMNVRAIMAAEANVARLLPVIEAALAYDAVNVTQLAQNVSENYALSQMNVLTDEDVEDDTITDEDRQKVTSAQIKYRNWRENVQTLSLALELVADLATGGEENDDEDEWASDDEDAMEQYAASQMEDTEASSFASGTPAIKALSASRIFALTMVILQGLVSIPQLQSRVIADDFERMRIRAANAVNNLLQTLSWEALGNKDDVVSQVFRNLCTLYANVKAETSDKPFEFDLSSSTNDIEAATTAAMWSALRRAAAVKQDLAITADEANLIMSSALQSKSMETRMNTVGMIGCVGQRSKNPTEISVIARCLLSSLNDTSLEVVAEALNAVFDVFGDEDFDAIFRDLQLLGALEQTATSIKAKLRAERKEMDRGLVAHVKETHLNLVRFIKYKKKHL</sequence>
<name>K3WQ18_GLOUD</name>
<feature type="region of interest" description="Disordered" evidence="2">
    <location>
        <begin position="1"/>
        <end position="24"/>
    </location>
</feature>
<evidence type="ECO:0000313" key="4">
    <source>
        <dbReference type="EnsemblProtists" id="PYU1_T007060"/>
    </source>
</evidence>
<evidence type="ECO:0000256" key="2">
    <source>
        <dbReference type="SAM" id="MobiDB-lite"/>
    </source>
</evidence>
<dbReference type="VEuPathDB" id="FungiDB:PYU1_G007045"/>
<evidence type="ECO:0000313" key="5">
    <source>
        <dbReference type="Proteomes" id="UP000019132"/>
    </source>
</evidence>
<accession>K3WQ18</accession>
<dbReference type="InParanoid" id="K3WQ18"/>
<dbReference type="AlphaFoldDB" id="K3WQ18"/>
<dbReference type="PANTHER" id="PTHR13347:SF1">
    <property type="entry name" value="HEAT REPEAT-CONTAINING PROTEIN 3"/>
    <property type="match status" value="1"/>
</dbReference>
<dbReference type="InterPro" id="IPR011989">
    <property type="entry name" value="ARM-like"/>
</dbReference>
<reference evidence="5" key="2">
    <citation type="submission" date="2010-04" db="EMBL/GenBank/DDBJ databases">
        <authorList>
            <person name="Buell R."/>
            <person name="Hamilton J."/>
            <person name="Hostetler J."/>
        </authorList>
    </citation>
    <scope>NUCLEOTIDE SEQUENCE [LARGE SCALE GENOMIC DNA]</scope>
    <source>
        <strain evidence="5">DAOM:BR144</strain>
    </source>
</reference>
<dbReference type="InterPro" id="IPR052616">
    <property type="entry name" value="SYO1-like"/>
</dbReference>
<dbReference type="EnsemblProtists" id="PYU1_T007060">
    <property type="protein sequence ID" value="PYU1_T007060"/>
    <property type="gene ID" value="PYU1_G007045"/>
</dbReference>
<feature type="domain" description="SYO1-like TPR repeats" evidence="3">
    <location>
        <begin position="425"/>
        <end position="651"/>
    </location>
</feature>
<dbReference type="OMA" id="ENELHAD"/>
<dbReference type="STRING" id="431595.K3WQ18"/>
<dbReference type="InterPro" id="IPR016024">
    <property type="entry name" value="ARM-type_fold"/>
</dbReference>
<dbReference type="eggNOG" id="ENOG502QWR9">
    <property type="taxonomic scope" value="Eukaryota"/>
</dbReference>